<dbReference type="AlphaFoldDB" id="A0A1I5Y8G3"/>
<proteinExistence type="predicted"/>
<dbReference type="STRING" id="82801.SAMN04488506_1824"/>
<dbReference type="EMBL" id="FOXW01000007">
    <property type="protein sequence ID" value="SFQ40489.1"/>
    <property type="molecule type" value="Genomic_DNA"/>
</dbReference>
<dbReference type="Pfam" id="PF04542">
    <property type="entry name" value="Sigma70_r2"/>
    <property type="match status" value="1"/>
</dbReference>
<dbReference type="InterPro" id="IPR007627">
    <property type="entry name" value="RNA_pol_sigma70_r2"/>
</dbReference>
<dbReference type="OrthoDB" id="1767844at2"/>
<dbReference type="InterPro" id="IPR014284">
    <property type="entry name" value="RNA_pol_sigma-70_dom"/>
</dbReference>
<dbReference type="InterPro" id="IPR013325">
    <property type="entry name" value="RNA_pol_sigma_r2"/>
</dbReference>
<reference evidence="2 3" key="1">
    <citation type="submission" date="2016-10" db="EMBL/GenBank/DDBJ databases">
        <authorList>
            <person name="de Groot N.N."/>
        </authorList>
    </citation>
    <scope>NUCLEOTIDE SEQUENCE [LARGE SCALE GENOMIC DNA]</scope>
    <source>
        <strain evidence="2 3">DSM 20581</strain>
    </source>
</reference>
<organism evidence="2 3">
    <name type="scientific">Desemzia incerta</name>
    <dbReference type="NCBI Taxonomy" id="82801"/>
    <lineage>
        <taxon>Bacteria</taxon>
        <taxon>Bacillati</taxon>
        <taxon>Bacillota</taxon>
        <taxon>Bacilli</taxon>
        <taxon>Lactobacillales</taxon>
        <taxon>Carnobacteriaceae</taxon>
        <taxon>Desemzia</taxon>
    </lineage>
</organism>
<gene>
    <name evidence="2" type="ORF">SAMN04488506_1824</name>
</gene>
<dbReference type="GO" id="GO:0006352">
    <property type="term" value="P:DNA-templated transcription initiation"/>
    <property type="evidence" value="ECO:0007669"/>
    <property type="project" value="InterPro"/>
</dbReference>
<protein>
    <submittedName>
        <fullName evidence="2">RNA polymerase, sigma 30 subunit, SigH</fullName>
    </submittedName>
</protein>
<keyword evidence="3" id="KW-1185">Reference proteome</keyword>
<feature type="domain" description="RNA polymerase sigma-70 region 2" evidence="1">
    <location>
        <begin position="31"/>
        <end position="97"/>
    </location>
</feature>
<dbReference type="NCBIfam" id="TIGR02937">
    <property type="entry name" value="sigma70-ECF"/>
    <property type="match status" value="1"/>
</dbReference>
<evidence type="ECO:0000313" key="2">
    <source>
        <dbReference type="EMBL" id="SFQ40489.1"/>
    </source>
</evidence>
<evidence type="ECO:0000259" key="1">
    <source>
        <dbReference type="Pfam" id="PF04542"/>
    </source>
</evidence>
<dbReference type="RefSeq" id="WP_092480857.1">
    <property type="nucleotide sequence ID" value="NZ_CP126128.1"/>
</dbReference>
<dbReference type="GO" id="GO:0003700">
    <property type="term" value="F:DNA-binding transcription factor activity"/>
    <property type="evidence" value="ECO:0007669"/>
    <property type="project" value="InterPro"/>
</dbReference>
<dbReference type="Proteomes" id="UP000199136">
    <property type="component" value="Unassembled WGS sequence"/>
</dbReference>
<accession>A0A1I5Y8G3</accession>
<evidence type="ECO:0000313" key="3">
    <source>
        <dbReference type="Proteomes" id="UP000199136"/>
    </source>
</evidence>
<sequence length="198" mass="23784">MSGTKEFFEQLKDEDLITVIKSGDYYPFEILFQRYTPLVKNVIKDYYILGYERDDFVQEARIVFNKTILFYDKTRGHTFGNYFKLNLKNHLFSLIRKDMAKKRRIEKISESLDSLLENGFSPQYIQNYTSSMSFQEALEVKESIPQYFESLSDFEHQVFIRYLRNIPREDIAKEFNCETVKVINALDRCKRKMKQYCN</sequence>
<dbReference type="Gene3D" id="1.10.1740.10">
    <property type="match status" value="1"/>
</dbReference>
<dbReference type="SUPFAM" id="SSF88946">
    <property type="entry name" value="Sigma2 domain of RNA polymerase sigma factors"/>
    <property type="match status" value="1"/>
</dbReference>
<name>A0A1I5Y8G3_9LACT</name>